<dbReference type="EMBL" id="JXRP01000009">
    <property type="protein sequence ID" value="KIL49320.1"/>
    <property type="molecule type" value="Genomic_DNA"/>
</dbReference>
<gene>
    <name evidence="1" type="ORF">KP78_07880</name>
</gene>
<keyword evidence="2" id="KW-1185">Reference proteome</keyword>
<proteinExistence type="predicted"/>
<name>A0A0C2RGK6_9BACL</name>
<evidence type="ECO:0000313" key="2">
    <source>
        <dbReference type="Proteomes" id="UP000031938"/>
    </source>
</evidence>
<dbReference type="PATRIC" id="fig|889306.3.peg.790"/>
<reference evidence="1 2" key="1">
    <citation type="submission" date="2015-01" db="EMBL/GenBank/DDBJ databases">
        <title>Genome sequencing of Jeotgalibacillus soli.</title>
        <authorList>
            <person name="Goh K.M."/>
            <person name="Chan K.-G."/>
            <person name="Yaakop A.S."/>
            <person name="Ee R."/>
            <person name="Gan H.M."/>
            <person name="Chan C.S."/>
        </authorList>
    </citation>
    <scope>NUCLEOTIDE SEQUENCE [LARGE SCALE GENOMIC DNA]</scope>
    <source>
        <strain evidence="1 2">P9</strain>
    </source>
</reference>
<dbReference type="AlphaFoldDB" id="A0A0C2RGK6"/>
<accession>A0A0C2RGK6</accession>
<organism evidence="1 2">
    <name type="scientific">Jeotgalibacillus soli</name>
    <dbReference type="NCBI Taxonomy" id="889306"/>
    <lineage>
        <taxon>Bacteria</taxon>
        <taxon>Bacillati</taxon>
        <taxon>Bacillota</taxon>
        <taxon>Bacilli</taxon>
        <taxon>Bacillales</taxon>
        <taxon>Caryophanaceae</taxon>
        <taxon>Jeotgalibacillus</taxon>
    </lineage>
</organism>
<sequence length="43" mass="4954">MGDVTGEMLSKVFKQKYGGDMTDKPKEFGEFLTEQVIKPFWPL</sequence>
<evidence type="ECO:0000313" key="1">
    <source>
        <dbReference type="EMBL" id="KIL49320.1"/>
    </source>
</evidence>
<dbReference type="Proteomes" id="UP000031938">
    <property type="component" value="Unassembled WGS sequence"/>
</dbReference>
<comment type="caution">
    <text evidence="1">The sequence shown here is derived from an EMBL/GenBank/DDBJ whole genome shotgun (WGS) entry which is preliminary data.</text>
</comment>
<protein>
    <submittedName>
        <fullName evidence="1">Uncharacterized protein</fullName>
    </submittedName>
</protein>